<evidence type="ECO:0000313" key="1">
    <source>
        <dbReference type="EMBL" id="KAF5912727.1"/>
    </source>
</evidence>
<reference evidence="1 2" key="1">
    <citation type="journal article" date="2020" name="Mol. Biol. Evol.">
        <title>Interspecific Gene Flow and the Evolution of Specialization in Black and White Rhinoceros.</title>
        <authorList>
            <person name="Moodley Y."/>
            <person name="Westbury M.V."/>
            <person name="Russo I.M."/>
            <person name="Gopalakrishnan S."/>
            <person name="Rakotoarivelo A."/>
            <person name="Olsen R.A."/>
            <person name="Prost S."/>
            <person name="Tunstall T."/>
            <person name="Ryder O.A."/>
            <person name="Dalen L."/>
            <person name="Bruford M.W."/>
        </authorList>
    </citation>
    <scope>NUCLEOTIDE SEQUENCE [LARGE SCALE GENOMIC DNA]</scope>
    <source>
        <strain evidence="1">SBR-YM</strain>
        <tissue evidence="1">Skin</tissue>
    </source>
</reference>
<dbReference type="Proteomes" id="UP000551758">
    <property type="component" value="Unassembled WGS sequence"/>
</dbReference>
<proteinExistence type="predicted"/>
<sequence length="22" mass="2799">MSFRLRNLHNKTWSVLYKRDPH</sequence>
<name>A0A7J7EAJ7_DICBM</name>
<dbReference type="AlphaFoldDB" id="A0A7J7EAJ7"/>
<organism evidence="1 2">
    <name type="scientific">Diceros bicornis minor</name>
    <name type="common">South-central black rhinoceros</name>
    <dbReference type="NCBI Taxonomy" id="77932"/>
    <lineage>
        <taxon>Eukaryota</taxon>
        <taxon>Metazoa</taxon>
        <taxon>Chordata</taxon>
        <taxon>Craniata</taxon>
        <taxon>Vertebrata</taxon>
        <taxon>Euteleostomi</taxon>
        <taxon>Mammalia</taxon>
        <taxon>Eutheria</taxon>
        <taxon>Laurasiatheria</taxon>
        <taxon>Perissodactyla</taxon>
        <taxon>Rhinocerotidae</taxon>
        <taxon>Diceros</taxon>
    </lineage>
</organism>
<evidence type="ECO:0000313" key="2">
    <source>
        <dbReference type="Proteomes" id="UP000551758"/>
    </source>
</evidence>
<protein>
    <submittedName>
        <fullName evidence="1">Uncharacterized protein</fullName>
    </submittedName>
</protein>
<comment type="caution">
    <text evidence="1">The sequence shown here is derived from an EMBL/GenBank/DDBJ whole genome shotgun (WGS) entry which is preliminary data.</text>
</comment>
<accession>A0A7J7EAJ7</accession>
<dbReference type="EMBL" id="JACDTQ010003801">
    <property type="protein sequence ID" value="KAF5912727.1"/>
    <property type="molecule type" value="Genomic_DNA"/>
</dbReference>
<keyword evidence="2" id="KW-1185">Reference proteome</keyword>
<gene>
    <name evidence="1" type="ORF">HPG69_007717</name>
</gene>